<evidence type="ECO:0000256" key="5">
    <source>
        <dbReference type="PROSITE-ProRule" id="PRU10141"/>
    </source>
</evidence>
<dbReference type="GO" id="GO:0010506">
    <property type="term" value="P:regulation of autophagy"/>
    <property type="evidence" value="ECO:0007669"/>
    <property type="project" value="InterPro"/>
</dbReference>
<evidence type="ECO:0000256" key="4">
    <source>
        <dbReference type="ARBA" id="ARBA00022840"/>
    </source>
</evidence>
<dbReference type="PROSITE" id="PS00108">
    <property type="entry name" value="PROTEIN_KINASE_ST"/>
    <property type="match status" value="1"/>
</dbReference>
<dbReference type="GO" id="GO:0004674">
    <property type="term" value="F:protein serine/threonine kinase activity"/>
    <property type="evidence" value="ECO:0007669"/>
    <property type="project" value="InterPro"/>
</dbReference>
<comment type="caution">
    <text evidence="7">The sequence shown here is derived from an EMBL/GenBank/DDBJ whole genome shotgun (WGS) entry which is preliminary data.</text>
</comment>
<dbReference type="GO" id="GO:0000407">
    <property type="term" value="C:phagophore assembly site"/>
    <property type="evidence" value="ECO:0007669"/>
    <property type="project" value="TreeGrafter"/>
</dbReference>
<dbReference type="EMBL" id="CAJJDM010000026">
    <property type="protein sequence ID" value="CAD8058644.1"/>
    <property type="molecule type" value="Genomic_DNA"/>
</dbReference>
<evidence type="ECO:0000313" key="7">
    <source>
        <dbReference type="EMBL" id="CAD8058644.1"/>
    </source>
</evidence>
<evidence type="ECO:0000256" key="3">
    <source>
        <dbReference type="ARBA" id="ARBA00022777"/>
    </source>
</evidence>
<dbReference type="GO" id="GO:0005829">
    <property type="term" value="C:cytosol"/>
    <property type="evidence" value="ECO:0007669"/>
    <property type="project" value="TreeGrafter"/>
</dbReference>
<dbReference type="InterPro" id="IPR000719">
    <property type="entry name" value="Prot_kinase_dom"/>
</dbReference>
<dbReference type="SMART" id="SM00220">
    <property type="entry name" value="S_TKc"/>
    <property type="match status" value="1"/>
</dbReference>
<dbReference type="OMA" id="HARKINF"/>
<evidence type="ECO:0000256" key="2">
    <source>
        <dbReference type="ARBA" id="ARBA00022741"/>
    </source>
</evidence>
<feature type="binding site" evidence="5">
    <location>
        <position position="53"/>
    </location>
    <ligand>
        <name>ATP</name>
        <dbReference type="ChEBI" id="CHEBI:30616"/>
    </ligand>
</feature>
<reference evidence="7" key="1">
    <citation type="submission" date="2021-01" db="EMBL/GenBank/DDBJ databases">
        <authorList>
            <consortium name="Genoscope - CEA"/>
            <person name="William W."/>
        </authorList>
    </citation>
    <scope>NUCLEOTIDE SEQUENCE</scope>
</reference>
<dbReference type="Proteomes" id="UP000688137">
    <property type="component" value="Unassembled WGS sequence"/>
</dbReference>
<dbReference type="GO" id="GO:0005776">
    <property type="term" value="C:autophagosome"/>
    <property type="evidence" value="ECO:0007669"/>
    <property type="project" value="TreeGrafter"/>
</dbReference>
<evidence type="ECO:0000256" key="1">
    <source>
        <dbReference type="ARBA" id="ARBA00022679"/>
    </source>
</evidence>
<dbReference type="Pfam" id="PF00069">
    <property type="entry name" value="Pkinase"/>
    <property type="match status" value="1"/>
</dbReference>
<dbReference type="InterPro" id="IPR008271">
    <property type="entry name" value="Ser/Thr_kinase_AS"/>
</dbReference>
<sequence>MKFAQVTANAFSSGKIVKVEHYSYSVNDQIGSGFSSQVFKGKNENTNETVAIKIIDRSKITNEVEEFLLNQEIRALSLMNSENVVKMFDYYHKPQCTYIITEFCNQGDLGQLIKRKQRIDEIEAIKIMKHIVNGFKEQVAKGIIHRDLKPINILIRNGIPKIADYGFSKMMNAPPETIYYNVGTALYMSPQTMIKNIYSEKTDIWSLGIIFYEMLYGQVPFTAQSEKNLAQVMLKTQPQFPSNIPVSKETIEFILKCLSVDESKRFSCSDLEHHPIFYRRHTMTAPRPIADRNPSVKNRENYSPQRTTEYHHARKINFIAQTAMPQSALKSRESVRYLTQNDEVIQAQFQFIELMFRILRILDKQQVYNQDLQIKLKFLIIKNMFFKTILLREVVEKKKNVLQLYEFDTYIETVEKYQTQVHELYQIAKEYHDKQYQMIENNHALKQSVLRDRSFQKIYENFKSVTESYEFYLLFSTLLQRCIRDLFNKCNSRLAGASDSQQLQLQDETMVYVLEQLTYYYSLLRLIIENNNNIQIFTKKAQISRILQATPEQITKSNLMSIRQSIQEMKI</sequence>
<dbReference type="InterPro" id="IPR045269">
    <property type="entry name" value="Atg1-like"/>
</dbReference>
<dbReference type="PANTHER" id="PTHR24348">
    <property type="entry name" value="SERINE/THREONINE-PROTEIN KINASE UNC-51-RELATED"/>
    <property type="match status" value="1"/>
</dbReference>
<keyword evidence="3" id="KW-0418">Kinase</keyword>
<protein>
    <recommendedName>
        <fullName evidence="6">Protein kinase domain-containing protein</fullName>
    </recommendedName>
</protein>
<dbReference type="PROSITE" id="PS00107">
    <property type="entry name" value="PROTEIN_KINASE_ATP"/>
    <property type="match status" value="1"/>
</dbReference>
<gene>
    <name evidence="7" type="ORF">PPRIM_AZ9-3.1.T0270325</name>
</gene>
<name>A0A8S1L7Q4_PARPR</name>
<keyword evidence="1" id="KW-0808">Transferase</keyword>
<dbReference type="GO" id="GO:0016020">
    <property type="term" value="C:membrane"/>
    <property type="evidence" value="ECO:0007669"/>
    <property type="project" value="TreeGrafter"/>
</dbReference>
<evidence type="ECO:0000259" key="6">
    <source>
        <dbReference type="PROSITE" id="PS50011"/>
    </source>
</evidence>
<dbReference type="GO" id="GO:0000045">
    <property type="term" value="P:autophagosome assembly"/>
    <property type="evidence" value="ECO:0007669"/>
    <property type="project" value="TreeGrafter"/>
</dbReference>
<dbReference type="AlphaFoldDB" id="A0A8S1L7Q4"/>
<feature type="domain" description="Protein kinase" evidence="6">
    <location>
        <begin position="24"/>
        <end position="277"/>
    </location>
</feature>
<evidence type="ECO:0000313" key="8">
    <source>
        <dbReference type="Proteomes" id="UP000688137"/>
    </source>
</evidence>
<proteinExistence type="predicted"/>
<accession>A0A8S1L7Q4</accession>
<keyword evidence="8" id="KW-1185">Reference proteome</keyword>
<organism evidence="7 8">
    <name type="scientific">Paramecium primaurelia</name>
    <dbReference type="NCBI Taxonomy" id="5886"/>
    <lineage>
        <taxon>Eukaryota</taxon>
        <taxon>Sar</taxon>
        <taxon>Alveolata</taxon>
        <taxon>Ciliophora</taxon>
        <taxon>Intramacronucleata</taxon>
        <taxon>Oligohymenophorea</taxon>
        <taxon>Peniculida</taxon>
        <taxon>Parameciidae</taxon>
        <taxon>Paramecium</taxon>
    </lineage>
</organism>
<dbReference type="InterPro" id="IPR017441">
    <property type="entry name" value="Protein_kinase_ATP_BS"/>
</dbReference>
<dbReference type="PROSITE" id="PS50011">
    <property type="entry name" value="PROTEIN_KINASE_DOM"/>
    <property type="match status" value="1"/>
</dbReference>
<keyword evidence="4 5" id="KW-0067">ATP-binding</keyword>
<dbReference type="GO" id="GO:0005524">
    <property type="term" value="F:ATP binding"/>
    <property type="evidence" value="ECO:0007669"/>
    <property type="project" value="UniProtKB-UniRule"/>
</dbReference>
<keyword evidence="2 5" id="KW-0547">Nucleotide-binding</keyword>
<dbReference type="PANTHER" id="PTHR24348:SF22">
    <property type="entry name" value="NON-SPECIFIC SERINE_THREONINE PROTEIN KINASE"/>
    <property type="match status" value="1"/>
</dbReference>